<dbReference type="AlphaFoldDB" id="A0A0N5ARM7"/>
<accession>A0A0N5ARM7</accession>
<proteinExistence type="predicted"/>
<evidence type="ECO:0000313" key="2">
    <source>
        <dbReference type="Proteomes" id="UP000046393"/>
    </source>
</evidence>
<name>A0A0N5ARM7_9BILA</name>
<evidence type="ECO:0000313" key="3">
    <source>
        <dbReference type="WBParaSite" id="SMUV_0000737901-mRNA-1"/>
    </source>
</evidence>
<feature type="compositionally biased region" description="Low complexity" evidence="1">
    <location>
        <begin position="226"/>
        <end position="240"/>
    </location>
</feature>
<dbReference type="WBParaSite" id="SMUV_0000737901-mRNA-1">
    <property type="protein sequence ID" value="SMUV_0000737901-mRNA-1"/>
    <property type="gene ID" value="SMUV_0000737901"/>
</dbReference>
<dbReference type="Proteomes" id="UP000046393">
    <property type="component" value="Unplaced"/>
</dbReference>
<feature type="region of interest" description="Disordered" evidence="1">
    <location>
        <begin position="221"/>
        <end position="240"/>
    </location>
</feature>
<protein>
    <submittedName>
        <fullName evidence="3">CRC domain-containing protein</fullName>
    </submittedName>
</protein>
<reference evidence="3" key="1">
    <citation type="submission" date="2016-04" db="UniProtKB">
        <authorList>
            <consortium name="WormBaseParasite"/>
        </authorList>
    </citation>
    <scope>IDENTIFICATION</scope>
</reference>
<evidence type="ECO:0000256" key="1">
    <source>
        <dbReference type="SAM" id="MobiDB-lite"/>
    </source>
</evidence>
<sequence length="240" mass="26579">MDKKNSSPLKRPTRKHELRLQSDYLKAASNVCLENGVPLPFVTFFSSKADTIFKGFRAEKQSTYCCRCSLRFNNPKSFCLRLVKLRNTKGRKKLLSSVKCSSQIQKNVSGFKKCTGAIYVCAVCKGCGCYMKCGIVDCCAGLIRNEISFLEAETSIGTKFLLPKQNSVDKLSISALSASTPVSLNQTPKDARIGNSDGSRKLTFSRRRHSAQKLQRMLMSEEESKLNSPLSGLSSFLSSL</sequence>
<organism evidence="2 3">
    <name type="scientific">Syphacia muris</name>
    <dbReference type="NCBI Taxonomy" id="451379"/>
    <lineage>
        <taxon>Eukaryota</taxon>
        <taxon>Metazoa</taxon>
        <taxon>Ecdysozoa</taxon>
        <taxon>Nematoda</taxon>
        <taxon>Chromadorea</taxon>
        <taxon>Rhabditida</taxon>
        <taxon>Spirurina</taxon>
        <taxon>Oxyuridomorpha</taxon>
        <taxon>Oxyuroidea</taxon>
        <taxon>Oxyuridae</taxon>
        <taxon>Syphacia</taxon>
    </lineage>
</organism>
<keyword evidence="2" id="KW-1185">Reference proteome</keyword>